<dbReference type="InterPro" id="IPR001482">
    <property type="entry name" value="T2SS/T4SS_dom"/>
</dbReference>
<accession>A0A812F5W1</accession>
<evidence type="ECO:0000313" key="4">
    <source>
        <dbReference type="Proteomes" id="UP000655759"/>
    </source>
</evidence>
<comment type="similarity">
    <text evidence="1">Belongs to the GSP E family.</text>
</comment>
<name>A0A812F5W1_9ARCH</name>
<reference evidence="3" key="1">
    <citation type="submission" date="2021-02" db="EMBL/GenBank/DDBJ databases">
        <authorList>
            <person name="Han P."/>
        </authorList>
    </citation>
    <scope>NUCLEOTIDE SEQUENCE</scope>
    <source>
        <strain evidence="3">Candidatus Nitrosotenuis uzonensis 5A</strain>
    </source>
</reference>
<dbReference type="AlphaFoldDB" id="A0A812F5W1"/>
<dbReference type="InterPro" id="IPR027417">
    <property type="entry name" value="P-loop_NTPase"/>
</dbReference>
<dbReference type="EMBL" id="CAJNAQ010000005">
    <property type="protein sequence ID" value="CAE6492668.1"/>
    <property type="molecule type" value="Genomic_DNA"/>
</dbReference>
<dbReference type="Proteomes" id="UP000655759">
    <property type="component" value="Unassembled WGS sequence"/>
</dbReference>
<dbReference type="SUPFAM" id="SSF52540">
    <property type="entry name" value="P-loop containing nucleoside triphosphate hydrolases"/>
    <property type="match status" value="1"/>
</dbReference>
<dbReference type="PANTHER" id="PTHR30486">
    <property type="entry name" value="TWITCHING MOTILITY PROTEIN PILT"/>
    <property type="match status" value="1"/>
</dbReference>
<dbReference type="GO" id="GO:0016887">
    <property type="term" value="F:ATP hydrolysis activity"/>
    <property type="evidence" value="ECO:0007669"/>
    <property type="project" value="InterPro"/>
</dbReference>
<dbReference type="InterPro" id="IPR050921">
    <property type="entry name" value="T4SS_GSP_E_ATPase"/>
</dbReference>
<dbReference type="CDD" id="cd01130">
    <property type="entry name" value="VirB11-like_ATPase"/>
    <property type="match status" value="1"/>
</dbReference>
<dbReference type="Gene3D" id="3.40.50.300">
    <property type="entry name" value="P-loop containing nucleotide triphosphate hydrolases"/>
    <property type="match status" value="1"/>
</dbReference>
<evidence type="ECO:0000259" key="2">
    <source>
        <dbReference type="Pfam" id="PF00437"/>
    </source>
</evidence>
<evidence type="ECO:0000313" key="3">
    <source>
        <dbReference type="EMBL" id="CAE6492668.1"/>
    </source>
</evidence>
<dbReference type="Pfam" id="PF00437">
    <property type="entry name" value="T2SSE"/>
    <property type="match status" value="1"/>
</dbReference>
<proteinExistence type="inferred from homology"/>
<dbReference type="Gene3D" id="3.30.450.380">
    <property type="match status" value="1"/>
</dbReference>
<dbReference type="PANTHER" id="PTHR30486:SF6">
    <property type="entry name" value="TYPE IV PILUS RETRACTATION ATPASE PILT"/>
    <property type="match status" value="1"/>
</dbReference>
<gene>
    <name evidence="3" type="ORF">NUZ5A_50065</name>
</gene>
<sequence>MNRRFSFEIINHHAELSSLQIIDSYKVNGCQIYITQDGQYLIIEPPLTKDVHSMYSQIMEYLYHSLEPLDGTDDPIKYVEDHIWKEAEQQAVTGLLSEHFQSLRYYLVRDILGYGILDVLMRDENVEEITVERFDRNVGLVHRKHTEFNILNTNFQFGSFDLMNSFIQRLVQKFGNSVTTAMPIMNAMTKDGDRITVTYGNEISLPGPTIDIRKFTRAPLTIAHLLRMEALDELITAYLWMLIDAKSFGLVIGETGSGKTTLINALIGMSNPRWKIVTIEETPELKIPHYRWVRLVTRSSPMITRSNFDITIMDLIKASLRMRPDFEVVGEVRGQEAQYLFQSAATGHGGLTSFHASGAESALNRLSSEPINIKTGQHMLLWYILHMTRLRDQNGNFVRKVISIKEVLPKSNSISFNEVFSYDRKTGLYDTRNIAHLLEKSVKVYDAAKILNVEPEEDLQSRILFLTRLKHAQTSDNNACLDISQYYSK</sequence>
<protein>
    <submittedName>
        <fullName evidence="3">Type IV secretory pathway component</fullName>
    </submittedName>
</protein>
<organism evidence="3 4">
    <name type="scientific">Candidatus Nitrosotenuis uzonensis</name>
    <dbReference type="NCBI Taxonomy" id="1407055"/>
    <lineage>
        <taxon>Archaea</taxon>
        <taxon>Nitrososphaerota</taxon>
        <taxon>Candidatus Nitrosotenuis</taxon>
    </lineage>
</organism>
<comment type="caution">
    <text evidence="3">The sequence shown here is derived from an EMBL/GenBank/DDBJ whole genome shotgun (WGS) entry which is preliminary data.</text>
</comment>
<feature type="domain" description="Bacterial type II secretion system protein E" evidence="2">
    <location>
        <begin position="161"/>
        <end position="371"/>
    </location>
</feature>
<evidence type="ECO:0000256" key="1">
    <source>
        <dbReference type="ARBA" id="ARBA00006611"/>
    </source>
</evidence>
<dbReference type="RefSeq" id="WP_205098870.1">
    <property type="nucleotide sequence ID" value="NZ_CAJNAQ010000005.1"/>
</dbReference>